<dbReference type="InterPro" id="IPR015315">
    <property type="entry name" value="DUF1963"/>
</dbReference>
<proteinExistence type="predicted"/>
<dbReference type="Pfam" id="PF09234">
    <property type="entry name" value="DUF1963"/>
    <property type="match status" value="1"/>
</dbReference>
<dbReference type="OrthoDB" id="57088at2"/>
<dbReference type="Proteomes" id="UP000321306">
    <property type="component" value="Unassembled WGS sequence"/>
</dbReference>
<accession>A0A511N6G0</accession>
<protein>
    <recommendedName>
        <fullName evidence="3">DUF1963 domain-containing protein</fullName>
    </recommendedName>
</protein>
<dbReference type="Gene3D" id="2.30.320.10">
    <property type="entry name" value="YwqG-like"/>
    <property type="match status" value="1"/>
</dbReference>
<dbReference type="PANTHER" id="PTHR36436:SF6">
    <property type="entry name" value="SLL5081 PROTEIN"/>
    <property type="match status" value="1"/>
</dbReference>
<evidence type="ECO:0000313" key="1">
    <source>
        <dbReference type="EMBL" id="GEM48434.1"/>
    </source>
</evidence>
<dbReference type="PANTHER" id="PTHR36436">
    <property type="entry name" value="SLL5081 PROTEIN"/>
    <property type="match status" value="1"/>
</dbReference>
<dbReference type="SUPFAM" id="SSF103032">
    <property type="entry name" value="Hypothetical protein YwqG"/>
    <property type="match status" value="1"/>
</dbReference>
<comment type="caution">
    <text evidence="1">The sequence shown here is derived from an EMBL/GenBank/DDBJ whole genome shotgun (WGS) entry which is preliminary data.</text>
</comment>
<dbReference type="AlphaFoldDB" id="A0A511N6G0"/>
<sequence>MNPQLKDVLVSSVKETPLESYVEILMPHVQPAIFIEATHEETPTDPGSTHAGGWPDLPSGTPWPTHQDIPLVFLAQFNLPDLKPFDLENVLPPSGLLSFFADHSGPIFGHDASDAGSVQVLYTPAGPLETLTPPNEDLEVLPFTSLHFGLTYTLPSPGKGMPEDLSEASNEDDDVMDAYYALADHEHPHQDRLLGLSSFNSTPTCPPEGDVSEWRPLLTWFQLAGTDWMDFKLIVGIREADLKRHDFSQVWGVLGH</sequence>
<evidence type="ECO:0008006" key="3">
    <source>
        <dbReference type="Google" id="ProtNLM"/>
    </source>
</evidence>
<evidence type="ECO:0000313" key="2">
    <source>
        <dbReference type="Proteomes" id="UP000321306"/>
    </source>
</evidence>
<gene>
    <name evidence="1" type="ORF">DC3_40690</name>
</gene>
<dbReference type="InterPro" id="IPR035948">
    <property type="entry name" value="YwqG-like_sf"/>
</dbReference>
<name>A0A511N6G0_DEIC1</name>
<keyword evidence="2" id="KW-1185">Reference proteome</keyword>
<organism evidence="1 2">
    <name type="scientific">Deinococcus cellulosilyticus (strain DSM 18568 / NBRC 106333 / KACC 11606 / 5516J-15)</name>
    <dbReference type="NCBI Taxonomy" id="1223518"/>
    <lineage>
        <taxon>Bacteria</taxon>
        <taxon>Thermotogati</taxon>
        <taxon>Deinococcota</taxon>
        <taxon>Deinococci</taxon>
        <taxon>Deinococcales</taxon>
        <taxon>Deinococcaceae</taxon>
        <taxon>Deinococcus</taxon>
    </lineage>
</organism>
<dbReference type="EMBL" id="BJXB01000021">
    <property type="protein sequence ID" value="GEM48434.1"/>
    <property type="molecule type" value="Genomic_DNA"/>
</dbReference>
<dbReference type="RefSeq" id="WP_146887509.1">
    <property type="nucleotide sequence ID" value="NZ_BJXB01000021.1"/>
</dbReference>
<reference evidence="1 2" key="1">
    <citation type="submission" date="2019-07" db="EMBL/GenBank/DDBJ databases">
        <title>Whole genome shotgun sequence of Deinococcus cellulosilyticus NBRC 106333.</title>
        <authorList>
            <person name="Hosoyama A."/>
            <person name="Uohara A."/>
            <person name="Ohji S."/>
            <person name="Ichikawa N."/>
        </authorList>
    </citation>
    <scope>NUCLEOTIDE SEQUENCE [LARGE SCALE GENOMIC DNA]</scope>
    <source>
        <strain evidence="1 2">NBRC 106333</strain>
    </source>
</reference>